<proteinExistence type="predicted"/>
<evidence type="ECO:0000259" key="1">
    <source>
        <dbReference type="PROSITE" id="PS50883"/>
    </source>
</evidence>
<dbReference type="InterPro" id="IPR001633">
    <property type="entry name" value="EAL_dom"/>
</dbReference>
<dbReference type="SUPFAM" id="SSF141868">
    <property type="entry name" value="EAL domain-like"/>
    <property type="match status" value="1"/>
</dbReference>
<dbReference type="Gene3D" id="3.20.20.450">
    <property type="entry name" value="EAL domain"/>
    <property type="match status" value="1"/>
</dbReference>
<dbReference type="AlphaFoldDB" id="A0A3B0RTC1"/>
<dbReference type="CDD" id="cd01948">
    <property type="entry name" value="EAL"/>
    <property type="match status" value="1"/>
</dbReference>
<dbReference type="InterPro" id="IPR035919">
    <property type="entry name" value="EAL_sf"/>
</dbReference>
<gene>
    <name evidence="2" type="ORF">MNBD_ALPHA07-2153</name>
</gene>
<protein>
    <submittedName>
        <fullName evidence="2">Cyclic di-GMP phosphodiesterase, EAL domain protein</fullName>
    </submittedName>
</protein>
<dbReference type="PANTHER" id="PTHR33121">
    <property type="entry name" value="CYCLIC DI-GMP PHOSPHODIESTERASE PDEF"/>
    <property type="match status" value="1"/>
</dbReference>
<sequence length="280" mass="31070">MARKANRKSVTIPNGQGDPLSYAVASRDSSVLNMVKQAVEHKQVMLAYQVVVTAGPQNQVAFYEGFIRVLDDTGRIIPARDFINQIENTETGRMIDCLALEKGLNALTKYPELRLSVNMSARSIGYSQWGRVLKRGLSNDPTVAERLILEISEDSAMLVPELVTSFMNELHIKGVSFALDDFGAGLTSFKHLRDFYFDIFKIDGQFIRGITKNRDNQVLTAAMVAVAEQFDILTVAENVENSQDAAFLTELGINCLQGYNYGAPTIKPPWLEGKQNQKSA</sequence>
<dbReference type="PANTHER" id="PTHR33121:SF79">
    <property type="entry name" value="CYCLIC DI-GMP PHOSPHODIESTERASE PDED-RELATED"/>
    <property type="match status" value="1"/>
</dbReference>
<reference evidence="2" key="1">
    <citation type="submission" date="2018-06" db="EMBL/GenBank/DDBJ databases">
        <authorList>
            <person name="Zhirakovskaya E."/>
        </authorList>
    </citation>
    <scope>NUCLEOTIDE SEQUENCE</scope>
</reference>
<dbReference type="EMBL" id="UOEG01000120">
    <property type="protein sequence ID" value="VAV94451.1"/>
    <property type="molecule type" value="Genomic_DNA"/>
</dbReference>
<evidence type="ECO:0000313" key="2">
    <source>
        <dbReference type="EMBL" id="VAV94451.1"/>
    </source>
</evidence>
<name>A0A3B0RTC1_9ZZZZ</name>
<organism evidence="2">
    <name type="scientific">hydrothermal vent metagenome</name>
    <dbReference type="NCBI Taxonomy" id="652676"/>
    <lineage>
        <taxon>unclassified sequences</taxon>
        <taxon>metagenomes</taxon>
        <taxon>ecological metagenomes</taxon>
    </lineage>
</organism>
<dbReference type="InterPro" id="IPR050706">
    <property type="entry name" value="Cyclic-di-GMP_PDE-like"/>
</dbReference>
<feature type="domain" description="EAL" evidence="1">
    <location>
        <begin position="28"/>
        <end position="278"/>
    </location>
</feature>
<dbReference type="Pfam" id="PF00563">
    <property type="entry name" value="EAL"/>
    <property type="match status" value="1"/>
</dbReference>
<dbReference type="GO" id="GO:0071111">
    <property type="term" value="F:cyclic-guanylate-specific phosphodiesterase activity"/>
    <property type="evidence" value="ECO:0007669"/>
    <property type="project" value="InterPro"/>
</dbReference>
<dbReference type="PROSITE" id="PS50883">
    <property type="entry name" value="EAL"/>
    <property type="match status" value="1"/>
</dbReference>
<accession>A0A3B0RTC1</accession>
<dbReference type="SMART" id="SM00052">
    <property type="entry name" value="EAL"/>
    <property type="match status" value="1"/>
</dbReference>